<dbReference type="SUPFAM" id="SSF49899">
    <property type="entry name" value="Concanavalin A-like lectins/glucanases"/>
    <property type="match status" value="1"/>
</dbReference>
<dbReference type="InterPro" id="IPR013320">
    <property type="entry name" value="ConA-like_dom_sf"/>
</dbReference>
<organism evidence="4 5">
    <name type="scientific">Candidatus Desantisbacteria bacterium CG1_02_38_46</name>
    <dbReference type="NCBI Taxonomy" id="1817893"/>
    <lineage>
        <taxon>Bacteria</taxon>
        <taxon>Candidatus Desantisiibacteriota</taxon>
    </lineage>
</organism>
<protein>
    <recommendedName>
        <fullName evidence="3">LamG-like jellyroll fold domain-containing protein</fullName>
    </recommendedName>
</protein>
<reference evidence="4 5" key="1">
    <citation type="journal article" date="2016" name="Environ. Microbiol.">
        <title>Genomic resolution of a cold subsurface aquifer community provides metabolic insights for novel microbes adapted to high CO concentrations.</title>
        <authorList>
            <person name="Probst A.J."/>
            <person name="Castelle C.J."/>
            <person name="Singh A."/>
            <person name="Brown C.T."/>
            <person name="Anantharaman K."/>
            <person name="Sharon I."/>
            <person name="Hug L.A."/>
            <person name="Burstein D."/>
            <person name="Emerson J.B."/>
            <person name="Thomas B.C."/>
            <person name="Banfield J.F."/>
        </authorList>
    </citation>
    <scope>NUCLEOTIDE SEQUENCE [LARGE SCALE GENOMIC DNA]</scope>
    <source>
        <strain evidence="4">CG1_02_38_46</strain>
    </source>
</reference>
<evidence type="ECO:0000256" key="1">
    <source>
        <dbReference type="ARBA" id="ARBA00022729"/>
    </source>
</evidence>
<gene>
    <name evidence="4" type="ORF">AUJ66_05660</name>
</gene>
<keyword evidence="2" id="KW-1015">Disulfide bond</keyword>
<dbReference type="Proteomes" id="UP000182278">
    <property type="component" value="Unassembled WGS sequence"/>
</dbReference>
<proteinExistence type="predicted"/>
<dbReference type="Pfam" id="PF13385">
    <property type="entry name" value="Laminin_G_3"/>
    <property type="match status" value="1"/>
</dbReference>
<evidence type="ECO:0000313" key="4">
    <source>
        <dbReference type="EMBL" id="OIN96629.1"/>
    </source>
</evidence>
<sequence>MVANLVSAEEKKAVSETGLVAYWSFDEGKGNDGIIEGDVNWVKGFALEFNGEEGYVDCGDNSSLDMPTNDFTVEVWVKSNGWTKSSIISKGSWFNQGKGYDISYPENPKNIYFNIYDGSKYYPLKTTLGETFPWSHIVGVRRGGTVEVWVNGAKEQSIDYPTTSISNSENLYIGRGLNGFIDEVKIYNHALTAEEIKTNYLKSIPAP</sequence>
<accession>A0A1J4SED6</accession>
<dbReference type="Gene3D" id="2.60.120.200">
    <property type="match status" value="1"/>
</dbReference>
<dbReference type="InterPro" id="IPR006558">
    <property type="entry name" value="LamG-like"/>
</dbReference>
<dbReference type="STRING" id="1817893.AUJ66_05660"/>
<evidence type="ECO:0000256" key="2">
    <source>
        <dbReference type="ARBA" id="ARBA00023157"/>
    </source>
</evidence>
<name>A0A1J4SED6_9BACT</name>
<evidence type="ECO:0000313" key="5">
    <source>
        <dbReference type="Proteomes" id="UP000182278"/>
    </source>
</evidence>
<keyword evidence="1" id="KW-0732">Signal</keyword>
<dbReference type="AlphaFoldDB" id="A0A1J4SED6"/>
<dbReference type="SMART" id="SM00560">
    <property type="entry name" value="LamGL"/>
    <property type="match status" value="1"/>
</dbReference>
<comment type="caution">
    <text evidence="4">The sequence shown here is derived from an EMBL/GenBank/DDBJ whole genome shotgun (WGS) entry which is preliminary data.</text>
</comment>
<feature type="domain" description="LamG-like jellyroll fold" evidence="3">
    <location>
        <begin position="69"/>
        <end position="194"/>
    </location>
</feature>
<dbReference type="EMBL" id="MNUO01000087">
    <property type="protein sequence ID" value="OIN96629.1"/>
    <property type="molecule type" value="Genomic_DNA"/>
</dbReference>
<evidence type="ECO:0000259" key="3">
    <source>
        <dbReference type="SMART" id="SM00560"/>
    </source>
</evidence>